<dbReference type="PANTHER" id="PTHR47237:SF1">
    <property type="entry name" value="SLL0310 PROTEIN"/>
    <property type="match status" value="1"/>
</dbReference>
<dbReference type="EMBL" id="AQHF01000022">
    <property type="protein sequence ID" value="MBE0346544.1"/>
    <property type="molecule type" value="Genomic_DNA"/>
</dbReference>
<dbReference type="AlphaFoldDB" id="A0A8I0MWR9"/>
<protein>
    <recommendedName>
        <fullName evidence="1">N-acetyltransferase domain-containing protein</fullName>
    </recommendedName>
</protein>
<comment type="caution">
    <text evidence="2">The sequence shown here is derived from an EMBL/GenBank/DDBJ whole genome shotgun (WGS) entry which is preliminary data.</text>
</comment>
<sequence>MGAGTFKIKNMSLAELETAVQWAQQEGWNPGVNDAYCYFHADPNGFLMGYLGDEPIATISVVKYDGGFGFLGFYIVKPEYRGRGYGIKMWHAAMQYLKSCNIGLDGVVAQQENYEKSGFKLAYRNIRYEGIGGGDKPHLTNLVSLKDISFDVLKAYEEKFFPAPRTEFLQAWIHQPNSYACGIYEEGKLFACGVIRPCHTGYKIAPLYAESPELAEQMFLALKSQVPQSSPIYLDVPEVNAAAIALAQKFRLSAVFETARMYTGQFPELPLEKVFGVTSFEIG</sequence>
<dbReference type="PROSITE" id="PS51186">
    <property type="entry name" value="GNAT"/>
    <property type="match status" value="2"/>
</dbReference>
<evidence type="ECO:0000313" key="3">
    <source>
        <dbReference type="Proteomes" id="UP000660708"/>
    </source>
</evidence>
<dbReference type="Proteomes" id="UP000660708">
    <property type="component" value="Unassembled WGS sequence"/>
</dbReference>
<dbReference type="InterPro" id="IPR052729">
    <property type="entry name" value="Acyl/Acetyltrans_Enzymes"/>
</dbReference>
<accession>A0A8I0MWR9</accession>
<dbReference type="RefSeq" id="WP_147390341.1">
    <property type="nucleotide sequence ID" value="NZ_AQHF01000022.1"/>
</dbReference>
<dbReference type="GO" id="GO:0016747">
    <property type="term" value="F:acyltransferase activity, transferring groups other than amino-acyl groups"/>
    <property type="evidence" value="ECO:0007669"/>
    <property type="project" value="InterPro"/>
</dbReference>
<dbReference type="CDD" id="cd04301">
    <property type="entry name" value="NAT_SF"/>
    <property type="match status" value="1"/>
</dbReference>
<dbReference type="InterPro" id="IPR016181">
    <property type="entry name" value="Acyl_CoA_acyltransferase"/>
</dbReference>
<dbReference type="InterPro" id="IPR000182">
    <property type="entry name" value="GNAT_dom"/>
</dbReference>
<dbReference type="Gene3D" id="3.40.630.30">
    <property type="match status" value="1"/>
</dbReference>
<organism evidence="2 3">
    <name type="scientific">Pseudoalteromonas peptidolytica F12-50-A1</name>
    <dbReference type="NCBI Taxonomy" id="1315280"/>
    <lineage>
        <taxon>Bacteria</taxon>
        <taxon>Pseudomonadati</taxon>
        <taxon>Pseudomonadota</taxon>
        <taxon>Gammaproteobacteria</taxon>
        <taxon>Alteromonadales</taxon>
        <taxon>Pseudoalteromonadaceae</taxon>
        <taxon>Pseudoalteromonas</taxon>
    </lineage>
</organism>
<evidence type="ECO:0000259" key="1">
    <source>
        <dbReference type="PROSITE" id="PS51186"/>
    </source>
</evidence>
<evidence type="ECO:0000313" key="2">
    <source>
        <dbReference type="EMBL" id="MBE0346544.1"/>
    </source>
</evidence>
<keyword evidence="3" id="KW-1185">Reference proteome</keyword>
<feature type="domain" description="N-acetyltransferase" evidence="1">
    <location>
        <begin position="140"/>
        <end position="272"/>
    </location>
</feature>
<proteinExistence type="predicted"/>
<reference evidence="2 3" key="1">
    <citation type="submission" date="2015-06" db="EMBL/GenBank/DDBJ databases">
        <title>Genome sequence of Pseudoalteromonas peptidolytica.</title>
        <authorList>
            <person name="Xie B.-B."/>
            <person name="Rong J.-C."/>
            <person name="Qin Q.-L."/>
            <person name="Zhang Y.-Z."/>
        </authorList>
    </citation>
    <scope>NUCLEOTIDE SEQUENCE [LARGE SCALE GENOMIC DNA]</scope>
    <source>
        <strain evidence="2 3">F12-50-A1</strain>
    </source>
</reference>
<gene>
    <name evidence="2" type="ORF">PPEP_a3799</name>
</gene>
<dbReference type="PANTHER" id="PTHR47237">
    <property type="entry name" value="SLL0310 PROTEIN"/>
    <property type="match status" value="1"/>
</dbReference>
<dbReference type="Gene3D" id="3.40.630.90">
    <property type="match status" value="1"/>
</dbReference>
<name>A0A8I0MWR9_9GAMM</name>
<dbReference type="Pfam" id="PF18014">
    <property type="entry name" value="Acetyltransf_18"/>
    <property type="match status" value="1"/>
</dbReference>
<dbReference type="SUPFAM" id="SSF55729">
    <property type="entry name" value="Acyl-CoA N-acyltransferases (Nat)"/>
    <property type="match status" value="1"/>
</dbReference>
<dbReference type="InterPro" id="IPR041496">
    <property type="entry name" value="YitH/HolE_GNAT"/>
</dbReference>
<feature type="domain" description="N-acetyltransferase" evidence="1">
    <location>
        <begin position="6"/>
        <end position="146"/>
    </location>
</feature>
<dbReference type="Pfam" id="PF00583">
    <property type="entry name" value="Acetyltransf_1"/>
    <property type="match status" value="1"/>
</dbReference>